<sequence>MKAAIESNKKSNLMKDIHLEHFATQHDVAILCTSSISSLLEIYVFPIISNPKREFSQTLN</sequence>
<protein>
    <submittedName>
        <fullName evidence="1">CLUMA_CG006098, isoform A</fullName>
    </submittedName>
</protein>
<accession>A0A1J1I0Z0</accession>
<proteinExistence type="predicted"/>
<dbReference type="EMBL" id="CVRI01000030">
    <property type="protein sequence ID" value="CRK92510.1"/>
    <property type="molecule type" value="Genomic_DNA"/>
</dbReference>
<evidence type="ECO:0000313" key="2">
    <source>
        <dbReference type="Proteomes" id="UP000183832"/>
    </source>
</evidence>
<organism evidence="1 2">
    <name type="scientific">Clunio marinus</name>
    <dbReference type="NCBI Taxonomy" id="568069"/>
    <lineage>
        <taxon>Eukaryota</taxon>
        <taxon>Metazoa</taxon>
        <taxon>Ecdysozoa</taxon>
        <taxon>Arthropoda</taxon>
        <taxon>Hexapoda</taxon>
        <taxon>Insecta</taxon>
        <taxon>Pterygota</taxon>
        <taxon>Neoptera</taxon>
        <taxon>Endopterygota</taxon>
        <taxon>Diptera</taxon>
        <taxon>Nematocera</taxon>
        <taxon>Chironomoidea</taxon>
        <taxon>Chironomidae</taxon>
        <taxon>Clunio</taxon>
    </lineage>
</organism>
<dbReference type="AlphaFoldDB" id="A0A1J1I0Z0"/>
<keyword evidence="2" id="KW-1185">Reference proteome</keyword>
<reference evidence="1 2" key="1">
    <citation type="submission" date="2015-04" db="EMBL/GenBank/DDBJ databases">
        <authorList>
            <person name="Syromyatnikov M.Y."/>
            <person name="Popov V.N."/>
        </authorList>
    </citation>
    <scope>NUCLEOTIDE SEQUENCE [LARGE SCALE GENOMIC DNA]</scope>
</reference>
<evidence type="ECO:0000313" key="1">
    <source>
        <dbReference type="EMBL" id="CRK92510.1"/>
    </source>
</evidence>
<gene>
    <name evidence="1" type="ORF">CLUMA_CG006098</name>
</gene>
<dbReference type="Proteomes" id="UP000183832">
    <property type="component" value="Unassembled WGS sequence"/>
</dbReference>
<name>A0A1J1I0Z0_9DIPT</name>